<evidence type="ECO:0000313" key="2">
    <source>
        <dbReference type="EMBL" id="KAJ1118099.1"/>
    </source>
</evidence>
<name>A0AAV7NU00_PLEWA</name>
<reference evidence="2" key="1">
    <citation type="journal article" date="2022" name="bioRxiv">
        <title>Sequencing and chromosome-scale assembly of the giantPleurodeles waltlgenome.</title>
        <authorList>
            <person name="Brown T."/>
            <person name="Elewa A."/>
            <person name="Iarovenko S."/>
            <person name="Subramanian E."/>
            <person name="Araus A.J."/>
            <person name="Petzold A."/>
            <person name="Susuki M."/>
            <person name="Suzuki K.-i.T."/>
            <person name="Hayashi T."/>
            <person name="Toyoda A."/>
            <person name="Oliveira C."/>
            <person name="Osipova E."/>
            <person name="Leigh N.D."/>
            <person name="Simon A."/>
            <person name="Yun M.H."/>
        </authorList>
    </citation>
    <scope>NUCLEOTIDE SEQUENCE</scope>
    <source>
        <strain evidence="2">20211129_DDA</strain>
        <tissue evidence="2">Liver</tissue>
    </source>
</reference>
<evidence type="ECO:0000256" key="1">
    <source>
        <dbReference type="SAM" id="MobiDB-lite"/>
    </source>
</evidence>
<accession>A0AAV7NU00</accession>
<comment type="caution">
    <text evidence="2">The sequence shown here is derived from an EMBL/GenBank/DDBJ whole genome shotgun (WGS) entry which is preliminary data.</text>
</comment>
<feature type="compositionally biased region" description="Polar residues" evidence="1">
    <location>
        <begin position="97"/>
        <end position="106"/>
    </location>
</feature>
<feature type="compositionally biased region" description="Polar residues" evidence="1">
    <location>
        <begin position="45"/>
        <end position="54"/>
    </location>
</feature>
<keyword evidence="3" id="KW-1185">Reference proteome</keyword>
<dbReference type="EMBL" id="JANPWB010000012">
    <property type="protein sequence ID" value="KAJ1118099.1"/>
    <property type="molecule type" value="Genomic_DNA"/>
</dbReference>
<organism evidence="2 3">
    <name type="scientific">Pleurodeles waltl</name>
    <name type="common">Iberian ribbed newt</name>
    <dbReference type="NCBI Taxonomy" id="8319"/>
    <lineage>
        <taxon>Eukaryota</taxon>
        <taxon>Metazoa</taxon>
        <taxon>Chordata</taxon>
        <taxon>Craniata</taxon>
        <taxon>Vertebrata</taxon>
        <taxon>Euteleostomi</taxon>
        <taxon>Amphibia</taxon>
        <taxon>Batrachia</taxon>
        <taxon>Caudata</taxon>
        <taxon>Salamandroidea</taxon>
        <taxon>Salamandridae</taxon>
        <taxon>Pleurodelinae</taxon>
        <taxon>Pleurodeles</taxon>
    </lineage>
</organism>
<dbReference type="AlphaFoldDB" id="A0AAV7NU00"/>
<feature type="region of interest" description="Disordered" evidence="1">
    <location>
        <begin position="1"/>
        <end position="146"/>
    </location>
</feature>
<protein>
    <submittedName>
        <fullName evidence="2">Uncharacterized protein</fullName>
    </submittedName>
</protein>
<gene>
    <name evidence="2" type="ORF">NDU88_006294</name>
</gene>
<sequence>MRVCKSAIPNLDGKKKELPTNGSTGTAPSERRDPRAVHKSPAPRRTNQFASCTGTALPKRRDPARGPSTGTAPSERRDQQRASRLFTSLPPVRSEAPSAQNQQGKTITLFATGELYGDRSPRATRPYSRGSIADPQESPPPQQRASRRYLLPPGEALLVCRAEALTRAVQDRLVCAELSAGLAAGRAVFHVAGSAPLFPGC</sequence>
<proteinExistence type="predicted"/>
<dbReference type="Proteomes" id="UP001066276">
    <property type="component" value="Chromosome 8"/>
</dbReference>
<evidence type="ECO:0000313" key="3">
    <source>
        <dbReference type="Proteomes" id="UP001066276"/>
    </source>
</evidence>